<dbReference type="OrthoDB" id="532461at2759"/>
<keyword evidence="2" id="KW-1185">Reference proteome</keyword>
<reference evidence="1 2" key="1">
    <citation type="submission" date="2017-08" db="EMBL/GenBank/DDBJ databases">
        <title>Acidophilic green algal genome provides insights into adaptation to an acidic environment.</title>
        <authorList>
            <person name="Hirooka S."/>
            <person name="Hirose Y."/>
            <person name="Kanesaki Y."/>
            <person name="Higuchi S."/>
            <person name="Fujiwara T."/>
            <person name="Onuma R."/>
            <person name="Era A."/>
            <person name="Ohbayashi R."/>
            <person name="Uzuka A."/>
            <person name="Nozaki H."/>
            <person name="Yoshikawa H."/>
            <person name="Miyagishima S.Y."/>
        </authorList>
    </citation>
    <scope>NUCLEOTIDE SEQUENCE [LARGE SCALE GENOMIC DNA]</scope>
    <source>
        <strain evidence="1 2">NIES-2499</strain>
    </source>
</reference>
<dbReference type="Proteomes" id="UP000232323">
    <property type="component" value="Unassembled WGS sequence"/>
</dbReference>
<comment type="caution">
    <text evidence="1">The sequence shown here is derived from an EMBL/GenBank/DDBJ whole genome shotgun (WGS) entry which is preliminary data.</text>
</comment>
<gene>
    <name evidence="1" type="ORF">CEUSTIGMA_g11706.t1</name>
</gene>
<accession>A0A250XMG7</accession>
<proteinExistence type="predicted"/>
<name>A0A250XMG7_9CHLO</name>
<dbReference type="EMBL" id="BEGY01000121">
    <property type="protein sequence ID" value="GAX84284.1"/>
    <property type="molecule type" value="Genomic_DNA"/>
</dbReference>
<evidence type="ECO:0000313" key="1">
    <source>
        <dbReference type="EMBL" id="GAX84284.1"/>
    </source>
</evidence>
<evidence type="ECO:0000313" key="2">
    <source>
        <dbReference type="Proteomes" id="UP000232323"/>
    </source>
</evidence>
<dbReference type="AlphaFoldDB" id="A0A250XMG7"/>
<protein>
    <submittedName>
        <fullName evidence="1">Uncharacterized protein</fullName>
    </submittedName>
</protein>
<sequence length="333" mass="36560">MAGQKTTLASTWSPTGTFDWGEPYIVSLRGKDPKRTSTLSMHVPINRDAAGRCPGVKTHHFGPGQKVIGGQLTFTHEDMKARRVRLERSLDPAEILKQTIPRPSTVTLAAETQHVTIPGRPHTTQEQGASTAAKSTTGKKVVIWDGRHHHILDKDVAGEEAAQSHGKAWTPPHLEHKHVEPGHFIGVREKTGFEGVALIGSKPRLLPDTSSLSHATWSGTNIKRRPGLSGPIPPPYGALKGPYGLKPYAPIHQTTSFGLKGDIDEGTLRSYAHEKLMGYREYESTCKNMEGMQAWRSSQCYLTSSIAIGQSTRLMKPQEHVNTRLSLRRSAVL</sequence>
<organism evidence="1 2">
    <name type="scientific">Chlamydomonas eustigma</name>
    <dbReference type="NCBI Taxonomy" id="1157962"/>
    <lineage>
        <taxon>Eukaryota</taxon>
        <taxon>Viridiplantae</taxon>
        <taxon>Chlorophyta</taxon>
        <taxon>core chlorophytes</taxon>
        <taxon>Chlorophyceae</taxon>
        <taxon>CS clade</taxon>
        <taxon>Chlamydomonadales</taxon>
        <taxon>Chlamydomonadaceae</taxon>
        <taxon>Chlamydomonas</taxon>
    </lineage>
</organism>